<dbReference type="EMBL" id="LBWB01000054">
    <property type="protein sequence ID" value="KKQ97051.1"/>
    <property type="molecule type" value="Genomic_DNA"/>
</dbReference>
<evidence type="ECO:0000259" key="2">
    <source>
        <dbReference type="PROSITE" id="PS50164"/>
    </source>
</evidence>
<dbReference type="CDD" id="cd10437">
    <property type="entry name" value="GIY-YIG_HE_I-TevI_like"/>
    <property type="match status" value="1"/>
</dbReference>
<evidence type="ECO:0000313" key="3">
    <source>
        <dbReference type="EMBL" id="KKQ97051.1"/>
    </source>
</evidence>
<dbReference type="InterPro" id="IPR000305">
    <property type="entry name" value="GIY-YIG_endonuc"/>
</dbReference>
<dbReference type="Gene3D" id="3.40.1440.10">
    <property type="entry name" value="GIY-YIG endonuclease"/>
    <property type="match status" value="1"/>
</dbReference>
<dbReference type="AlphaFoldDB" id="A0A0G0Q5V2"/>
<dbReference type="GO" id="GO:0004519">
    <property type="term" value="F:endonuclease activity"/>
    <property type="evidence" value="ECO:0007669"/>
    <property type="project" value="InterPro"/>
</dbReference>
<dbReference type="InterPro" id="IPR035901">
    <property type="entry name" value="GIY-YIG_endonuc_sf"/>
</dbReference>
<feature type="domain" description="GIY-YIG" evidence="2">
    <location>
        <begin position="12"/>
        <end position="108"/>
    </location>
</feature>
<dbReference type="Proteomes" id="UP000033881">
    <property type="component" value="Unassembled WGS sequence"/>
</dbReference>
<dbReference type="InterPro" id="IPR003611">
    <property type="entry name" value="NUMOD3"/>
</dbReference>
<dbReference type="PROSITE" id="PS50164">
    <property type="entry name" value="GIY_YIG"/>
    <property type="match status" value="1"/>
</dbReference>
<dbReference type="STRING" id="1618574.UT24_C0054G0005"/>
<gene>
    <name evidence="3" type="ORF">UT24_C0054G0005</name>
</gene>
<comment type="caution">
    <text evidence="3">The sequence shown here is derived from an EMBL/GenBank/DDBJ whole genome shotgun (WGS) entry which is preliminary data.</text>
</comment>
<dbReference type="SUPFAM" id="SSF82771">
    <property type="entry name" value="GIY-YIG endonuclease"/>
    <property type="match status" value="1"/>
</dbReference>
<accession>A0A0G0Q5V2</accession>
<dbReference type="NCBIfam" id="TIGR01453">
    <property type="entry name" value="grpIintron_endo"/>
    <property type="match status" value="1"/>
</dbReference>
<evidence type="ECO:0000256" key="1">
    <source>
        <dbReference type="ARBA" id="ARBA00010045"/>
    </source>
</evidence>
<dbReference type="Pfam" id="PF01541">
    <property type="entry name" value="GIY-YIG"/>
    <property type="match status" value="1"/>
</dbReference>
<organism evidence="3 4">
    <name type="scientific">Candidatus Woesebacteria bacterium GW2011_GWB1_39_12</name>
    <dbReference type="NCBI Taxonomy" id="1618574"/>
    <lineage>
        <taxon>Bacteria</taxon>
        <taxon>Candidatus Woeseibacteriota</taxon>
    </lineage>
</organism>
<reference evidence="3 4" key="1">
    <citation type="journal article" date="2015" name="Nature">
        <title>rRNA introns, odd ribosomes, and small enigmatic genomes across a large radiation of phyla.</title>
        <authorList>
            <person name="Brown C.T."/>
            <person name="Hug L.A."/>
            <person name="Thomas B.C."/>
            <person name="Sharon I."/>
            <person name="Castelle C.J."/>
            <person name="Singh A."/>
            <person name="Wilkins M.J."/>
            <person name="Williams K.H."/>
            <person name="Banfield J.F."/>
        </authorList>
    </citation>
    <scope>NUCLEOTIDE SEQUENCE [LARGE SCALE GENOMIC DNA]</scope>
</reference>
<dbReference type="GO" id="GO:0003677">
    <property type="term" value="F:DNA binding"/>
    <property type="evidence" value="ECO:0007669"/>
    <property type="project" value="InterPro"/>
</dbReference>
<name>A0A0G0Q5V2_9BACT</name>
<evidence type="ECO:0000313" key="4">
    <source>
        <dbReference type="Proteomes" id="UP000033881"/>
    </source>
</evidence>
<comment type="similarity">
    <text evidence="1">To endonucleases of group I introns of fungi and phage.</text>
</comment>
<sequence length="268" mass="31066">MSFPFFKQSDCKNFGIYVITNSIDGKVYIGSTIRNFRKRWREHRNLLKDGNHGNVHLQRAWNKYGEENFQFEILEKLEDKKDLSLVSKREEYWISSFGSFKPESGYNIEIIIGERKVVSEETRNKISDANSGRKCSPEAKEKIVKTLKSLYQNGVERPWNKGLLMSLEFRERVSSSHIGLKHKPETIEKIRSWNIGKVVSDETKQKISSSKKGIISKSRKFKPDEVLSILNERKSGLGCIAISKKYNVSVATIKRICNRTYYKEISDV</sequence>
<proteinExistence type="predicted"/>
<dbReference type="Pfam" id="PF07460">
    <property type="entry name" value="NUMOD3"/>
    <property type="match status" value="2"/>
</dbReference>
<dbReference type="SMART" id="SM00465">
    <property type="entry name" value="GIYc"/>
    <property type="match status" value="1"/>
</dbReference>
<protein>
    <recommendedName>
        <fullName evidence="2">GIY-YIG domain-containing protein</fullName>
    </recommendedName>
</protein>
<dbReference type="SMART" id="SM00496">
    <property type="entry name" value="IENR2"/>
    <property type="match status" value="4"/>
</dbReference>
<dbReference type="InterPro" id="IPR006350">
    <property type="entry name" value="Intron_endoG1"/>
</dbReference>